<dbReference type="SMART" id="SM00368">
    <property type="entry name" value="LRR_RI"/>
    <property type="match status" value="4"/>
</dbReference>
<protein>
    <submittedName>
        <fullName evidence="1">Uncharacterized protein</fullName>
    </submittedName>
</protein>
<proteinExistence type="predicted"/>
<dbReference type="GO" id="GO:0031267">
    <property type="term" value="F:small GTPase binding"/>
    <property type="evidence" value="ECO:0007669"/>
    <property type="project" value="TreeGrafter"/>
</dbReference>
<name>A0A0H5R7T1_9EUKA</name>
<sequence>MDNGQMICQEFDRDALRQYIDYQIQLSLDRADAEYCWTNYLSRGLEILVKTMTAHDCGGSPALSLNLSGWDLGVSGIQSISSTVFRQNHLQVVRLRSTNMSDNALIAMANHLPISLRTLDLSSNRITSDGFNHLSERIRQCSIPLEDLDLSDNPLGDRSVRALCTFMNHTPTLSSLSLIHTNLSGKASEALIKHMQNTDRLVQFRYGMVSLKNCSSAICRYIQANLSLRHLSLPQSSLNDDCVKAIAECLPMSRLQSLNLRDNLITDLGAIALANALGSAKTVTVVDLTQVASSR</sequence>
<dbReference type="InterPro" id="IPR032675">
    <property type="entry name" value="LRR_dom_sf"/>
</dbReference>
<dbReference type="GO" id="GO:0048471">
    <property type="term" value="C:perinuclear region of cytoplasm"/>
    <property type="evidence" value="ECO:0007669"/>
    <property type="project" value="TreeGrafter"/>
</dbReference>
<dbReference type="Gene3D" id="3.80.10.10">
    <property type="entry name" value="Ribonuclease Inhibitor"/>
    <property type="match status" value="2"/>
</dbReference>
<dbReference type="InterPro" id="IPR001611">
    <property type="entry name" value="Leu-rich_rpt"/>
</dbReference>
<dbReference type="SUPFAM" id="SSF52047">
    <property type="entry name" value="RNI-like"/>
    <property type="match status" value="1"/>
</dbReference>
<dbReference type="EMBL" id="HACM01009793">
    <property type="protein sequence ID" value="CRZ10235.1"/>
    <property type="molecule type" value="Transcribed_RNA"/>
</dbReference>
<dbReference type="PANTHER" id="PTHR24113">
    <property type="entry name" value="RAN GTPASE-ACTIVATING PROTEIN 1"/>
    <property type="match status" value="1"/>
</dbReference>
<accession>A0A0H5R7T1</accession>
<dbReference type="AlphaFoldDB" id="A0A0H5R7T1"/>
<dbReference type="GO" id="GO:0005634">
    <property type="term" value="C:nucleus"/>
    <property type="evidence" value="ECO:0007669"/>
    <property type="project" value="TreeGrafter"/>
</dbReference>
<dbReference type="GO" id="GO:0005096">
    <property type="term" value="F:GTPase activator activity"/>
    <property type="evidence" value="ECO:0007669"/>
    <property type="project" value="InterPro"/>
</dbReference>
<dbReference type="GO" id="GO:0005829">
    <property type="term" value="C:cytosol"/>
    <property type="evidence" value="ECO:0007669"/>
    <property type="project" value="TreeGrafter"/>
</dbReference>
<evidence type="ECO:0000313" key="1">
    <source>
        <dbReference type="EMBL" id="CRZ10235.1"/>
    </source>
</evidence>
<dbReference type="Pfam" id="PF13516">
    <property type="entry name" value="LRR_6"/>
    <property type="match status" value="3"/>
</dbReference>
<reference evidence="1" key="1">
    <citation type="submission" date="2015-04" db="EMBL/GenBank/DDBJ databases">
        <title>The genome sequence of the plant pathogenic Rhizarian Plasmodiophora brassicae reveals insights in its biotrophic life cycle and the origin of chitin synthesis.</title>
        <authorList>
            <person name="Schwelm A."/>
            <person name="Fogelqvist J."/>
            <person name="Knaust A."/>
            <person name="Julke S."/>
            <person name="Lilja T."/>
            <person name="Dhandapani V."/>
            <person name="Bonilla-Rosso G."/>
            <person name="Karlsson M."/>
            <person name="Shevchenko A."/>
            <person name="Choi S.R."/>
            <person name="Kim H.G."/>
            <person name="Park J.Y."/>
            <person name="Lim Y.P."/>
            <person name="Ludwig-Muller J."/>
            <person name="Dixelius C."/>
        </authorList>
    </citation>
    <scope>NUCLEOTIDE SEQUENCE</scope>
    <source>
        <tissue evidence="1">Potato root galls</tissue>
    </source>
</reference>
<dbReference type="PANTHER" id="PTHR24113:SF15">
    <property type="entry name" value="NACHT DOMAIN-CONTAINING PROTEIN"/>
    <property type="match status" value="1"/>
</dbReference>
<organism evidence="1">
    <name type="scientific">Spongospora subterranea</name>
    <dbReference type="NCBI Taxonomy" id="70186"/>
    <lineage>
        <taxon>Eukaryota</taxon>
        <taxon>Sar</taxon>
        <taxon>Rhizaria</taxon>
        <taxon>Endomyxa</taxon>
        <taxon>Phytomyxea</taxon>
        <taxon>Plasmodiophorida</taxon>
        <taxon>Plasmodiophoridae</taxon>
        <taxon>Spongospora</taxon>
    </lineage>
</organism>
<dbReference type="InterPro" id="IPR027038">
    <property type="entry name" value="RanGap"/>
</dbReference>
<dbReference type="PROSITE" id="PS51450">
    <property type="entry name" value="LRR"/>
    <property type="match status" value="2"/>
</dbReference>
<dbReference type="GO" id="GO:0006913">
    <property type="term" value="P:nucleocytoplasmic transport"/>
    <property type="evidence" value="ECO:0007669"/>
    <property type="project" value="TreeGrafter"/>
</dbReference>